<keyword evidence="8" id="KW-1185">Reference proteome</keyword>
<gene>
    <name evidence="7" type="ORF">BDV96DRAFT_569214</name>
</gene>
<dbReference type="SMART" id="SM00066">
    <property type="entry name" value="GAL4"/>
    <property type="match status" value="1"/>
</dbReference>
<dbReference type="InterPro" id="IPR036864">
    <property type="entry name" value="Zn2-C6_fun-type_DNA-bd_sf"/>
</dbReference>
<dbReference type="GO" id="GO:0000981">
    <property type="term" value="F:DNA-binding transcription factor activity, RNA polymerase II-specific"/>
    <property type="evidence" value="ECO:0007669"/>
    <property type="project" value="InterPro"/>
</dbReference>
<dbReference type="PROSITE" id="PS50048">
    <property type="entry name" value="ZN2_CY6_FUNGAL_2"/>
    <property type="match status" value="1"/>
</dbReference>
<evidence type="ECO:0000256" key="1">
    <source>
        <dbReference type="ARBA" id="ARBA00004123"/>
    </source>
</evidence>
<keyword evidence="4" id="KW-0804">Transcription</keyword>
<dbReference type="Proteomes" id="UP000799770">
    <property type="component" value="Unassembled WGS sequence"/>
</dbReference>
<evidence type="ECO:0000256" key="4">
    <source>
        <dbReference type="ARBA" id="ARBA00023163"/>
    </source>
</evidence>
<dbReference type="OrthoDB" id="4454541at2759"/>
<name>A0A6A5ZI53_9PLEO</name>
<dbReference type="EMBL" id="ML977317">
    <property type="protein sequence ID" value="KAF2118088.1"/>
    <property type="molecule type" value="Genomic_DNA"/>
</dbReference>
<dbReference type="CDD" id="cd12148">
    <property type="entry name" value="fungal_TF_MHR"/>
    <property type="match status" value="1"/>
</dbReference>
<dbReference type="PANTHER" id="PTHR31845:SF33">
    <property type="entry name" value="ZN(II)2CYS6 TRANSCRIPTION FACTOR (EUROFUNG)"/>
    <property type="match status" value="1"/>
</dbReference>
<dbReference type="PROSITE" id="PS00463">
    <property type="entry name" value="ZN2_CY6_FUNGAL_1"/>
    <property type="match status" value="1"/>
</dbReference>
<dbReference type="SUPFAM" id="SSF57701">
    <property type="entry name" value="Zn2/Cys6 DNA-binding domain"/>
    <property type="match status" value="1"/>
</dbReference>
<evidence type="ECO:0000256" key="3">
    <source>
        <dbReference type="ARBA" id="ARBA00023125"/>
    </source>
</evidence>
<keyword evidence="5" id="KW-0539">Nucleus</keyword>
<feature type="domain" description="Zn(2)-C6 fungal-type" evidence="6">
    <location>
        <begin position="22"/>
        <end position="52"/>
    </location>
</feature>
<dbReference type="AlphaFoldDB" id="A0A6A5ZI53"/>
<reference evidence="7" key="1">
    <citation type="journal article" date="2020" name="Stud. Mycol.">
        <title>101 Dothideomycetes genomes: a test case for predicting lifestyles and emergence of pathogens.</title>
        <authorList>
            <person name="Haridas S."/>
            <person name="Albert R."/>
            <person name="Binder M."/>
            <person name="Bloem J."/>
            <person name="Labutti K."/>
            <person name="Salamov A."/>
            <person name="Andreopoulos B."/>
            <person name="Baker S."/>
            <person name="Barry K."/>
            <person name="Bills G."/>
            <person name="Bluhm B."/>
            <person name="Cannon C."/>
            <person name="Castanera R."/>
            <person name="Culley D."/>
            <person name="Daum C."/>
            <person name="Ezra D."/>
            <person name="Gonzalez J."/>
            <person name="Henrissat B."/>
            <person name="Kuo A."/>
            <person name="Liang C."/>
            <person name="Lipzen A."/>
            <person name="Lutzoni F."/>
            <person name="Magnuson J."/>
            <person name="Mondo S."/>
            <person name="Nolan M."/>
            <person name="Ohm R."/>
            <person name="Pangilinan J."/>
            <person name="Park H.-J."/>
            <person name="Ramirez L."/>
            <person name="Alfaro M."/>
            <person name="Sun H."/>
            <person name="Tritt A."/>
            <person name="Yoshinaga Y."/>
            <person name="Zwiers L.-H."/>
            <person name="Turgeon B."/>
            <person name="Goodwin S."/>
            <person name="Spatafora J."/>
            <person name="Crous P."/>
            <person name="Grigoriev I."/>
        </authorList>
    </citation>
    <scope>NUCLEOTIDE SEQUENCE</scope>
    <source>
        <strain evidence="7">CBS 627.86</strain>
    </source>
</reference>
<evidence type="ECO:0000313" key="8">
    <source>
        <dbReference type="Proteomes" id="UP000799770"/>
    </source>
</evidence>
<dbReference type="GO" id="GO:0005634">
    <property type="term" value="C:nucleus"/>
    <property type="evidence" value="ECO:0007669"/>
    <property type="project" value="UniProtKB-SubCell"/>
</dbReference>
<evidence type="ECO:0000313" key="7">
    <source>
        <dbReference type="EMBL" id="KAF2118088.1"/>
    </source>
</evidence>
<dbReference type="InterPro" id="IPR051089">
    <property type="entry name" value="prtT"/>
</dbReference>
<protein>
    <recommendedName>
        <fullName evidence="6">Zn(2)-C6 fungal-type domain-containing protein</fullName>
    </recommendedName>
</protein>
<evidence type="ECO:0000256" key="5">
    <source>
        <dbReference type="ARBA" id="ARBA00023242"/>
    </source>
</evidence>
<sequence length="632" mass="70591">MDVEFSPPQPAERARKRRAINACTNCRTSKVKCDGVRPSCQRCLRNDVQCEYYEGVKDPIVLRIEGLEAEVHAISSEMDDIRTHVSNLEVDRSDSSATGLTTSRALTLLDPLPPITAPATAAFEASSSHSLHILRDQMLVGDHAVGKGLITWDQAALWFQSFFSGSHNFVPIFCSRTDTMESVSTRSAFLFDAIVGIGCRAEEGFNSPIFRRLQMRLREHLSHALIYSPSTPSLEDIQAITIMASYSENGFILLAIALRFAMNLGLSNAVEELLSRMSRRSSDTDANERELYRIARVWYGICNLELFFSLDGGKVPSITLRASSRRIRALVKHPESTAADVRLLSQIELNIIRSNAYNAIINHNGADALERETILRGTVNETTVELSLWVEEWAAIVSAESTSRTSPLALLNLQIQYEWAVITLHLKALSDSGIENIALMDEFQQDMVRTAKDAAARHLHHLLQASAPPSPNVSQPERLQRSRPTYLTTFKWAMDYVWAKCAFSVLLVLKLALLLRDPPAVLMSLFRDAHQVLEELKNITVGRISYFQILQVSIEKCEGALNDHIAQRNGSNNGGSIGLNDEMGGGEETQAEKDFEGYVPSEFVFEWDFPGLNLRHIPLGWQDLFTDLDNVL</sequence>
<proteinExistence type="predicted"/>
<comment type="subcellular location">
    <subcellularLocation>
        <location evidence="1">Nucleus</location>
    </subcellularLocation>
</comment>
<dbReference type="InterPro" id="IPR001138">
    <property type="entry name" value="Zn2Cys6_DnaBD"/>
</dbReference>
<organism evidence="7 8">
    <name type="scientific">Lophiotrema nucula</name>
    <dbReference type="NCBI Taxonomy" id="690887"/>
    <lineage>
        <taxon>Eukaryota</taxon>
        <taxon>Fungi</taxon>
        <taxon>Dikarya</taxon>
        <taxon>Ascomycota</taxon>
        <taxon>Pezizomycotina</taxon>
        <taxon>Dothideomycetes</taxon>
        <taxon>Pleosporomycetidae</taxon>
        <taxon>Pleosporales</taxon>
        <taxon>Lophiotremataceae</taxon>
        <taxon>Lophiotrema</taxon>
    </lineage>
</organism>
<keyword evidence="2" id="KW-0805">Transcription regulation</keyword>
<dbReference type="GO" id="GO:0000976">
    <property type="term" value="F:transcription cis-regulatory region binding"/>
    <property type="evidence" value="ECO:0007669"/>
    <property type="project" value="TreeGrafter"/>
</dbReference>
<evidence type="ECO:0000256" key="2">
    <source>
        <dbReference type="ARBA" id="ARBA00023015"/>
    </source>
</evidence>
<dbReference type="GO" id="GO:0008270">
    <property type="term" value="F:zinc ion binding"/>
    <property type="evidence" value="ECO:0007669"/>
    <property type="project" value="InterPro"/>
</dbReference>
<evidence type="ECO:0000259" key="6">
    <source>
        <dbReference type="PROSITE" id="PS50048"/>
    </source>
</evidence>
<dbReference type="CDD" id="cd00067">
    <property type="entry name" value="GAL4"/>
    <property type="match status" value="1"/>
</dbReference>
<dbReference type="PANTHER" id="PTHR31845">
    <property type="entry name" value="FINGER DOMAIN PROTEIN, PUTATIVE-RELATED"/>
    <property type="match status" value="1"/>
</dbReference>
<keyword evidence="3" id="KW-0238">DNA-binding</keyword>
<dbReference type="Gene3D" id="4.10.240.10">
    <property type="entry name" value="Zn(2)-C6 fungal-type DNA-binding domain"/>
    <property type="match status" value="1"/>
</dbReference>
<dbReference type="Pfam" id="PF00172">
    <property type="entry name" value="Zn_clus"/>
    <property type="match status" value="1"/>
</dbReference>
<dbReference type="PRINTS" id="PR00755">
    <property type="entry name" value="AFLATOXINBRP"/>
</dbReference>
<accession>A0A6A5ZI53</accession>